<evidence type="ECO:0000256" key="1">
    <source>
        <dbReference type="SAM" id="MobiDB-lite"/>
    </source>
</evidence>
<keyword evidence="3" id="KW-1185">Reference proteome</keyword>
<feature type="region of interest" description="Disordered" evidence="1">
    <location>
        <begin position="49"/>
        <end position="81"/>
    </location>
</feature>
<gene>
    <name evidence="2" type="ORF">N0V87_006245</name>
</gene>
<dbReference type="Proteomes" id="UP001140562">
    <property type="component" value="Unassembled WGS sequence"/>
</dbReference>
<protein>
    <submittedName>
        <fullName evidence="2">Uncharacterized protein</fullName>
    </submittedName>
</protein>
<name>A0A9W8WXZ1_9PLEO</name>
<evidence type="ECO:0000313" key="3">
    <source>
        <dbReference type="Proteomes" id="UP001140562"/>
    </source>
</evidence>
<feature type="compositionally biased region" description="Basic and acidic residues" evidence="1">
    <location>
        <begin position="49"/>
        <end position="67"/>
    </location>
</feature>
<dbReference type="EMBL" id="JAPEUV010000063">
    <property type="protein sequence ID" value="KAJ4335321.1"/>
    <property type="molecule type" value="Genomic_DNA"/>
</dbReference>
<accession>A0A9W8WXZ1</accession>
<reference evidence="2" key="1">
    <citation type="submission" date="2022-10" db="EMBL/GenBank/DDBJ databases">
        <title>Tapping the CABI collections for fungal endophytes: first genome assemblies for Collariella, Neodidymelliopsis, Ascochyta clinopodiicola, Didymella pomorum, Didymosphaeria variabile, Neocosmospora piperis and Neocucurbitaria cava.</title>
        <authorList>
            <person name="Hill R."/>
        </authorList>
    </citation>
    <scope>NUCLEOTIDE SEQUENCE</scope>
    <source>
        <strain evidence="2">IMI 360193</strain>
    </source>
</reference>
<proteinExistence type="predicted"/>
<feature type="compositionally biased region" description="Basic and acidic residues" evidence="1">
    <location>
        <begin position="271"/>
        <end position="285"/>
    </location>
</feature>
<dbReference type="AlphaFoldDB" id="A0A9W8WXZ1"/>
<evidence type="ECO:0000313" key="2">
    <source>
        <dbReference type="EMBL" id="KAJ4335321.1"/>
    </source>
</evidence>
<comment type="caution">
    <text evidence="2">The sequence shown here is derived from an EMBL/GenBank/DDBJ whole genome shotgun (WGS) entry which is preliminary data.</text>
</comment>
<feature type="region of interest" description="Disordered" evidence="1">
    <location>
        <begin position="254"/>
        <end position="290"/>
    </location>
</feature>
<organism evidence="2 3">
    <name type="scientific">Didymella glomerata</name>
    <dbReference type="NCBI Taxonomy" id="749621"/>
    <lineage>
        <taxon>Eukaryota</taxon>
        <taxon>Fungi</taxon>
        <taxon>Dikarya</taxon>
        <taxon>Ascomycota</taxon>
        <taxon>Pezizomycotina</taxon>
        <taxon>Dothideomycetes</taxon>
        <taxon>Pleosporomycetidae</taxon>
        <taxon>Pleosporales</taxon>
        <taxon>Pleosporineae</taxon>
        <taxon>Didymellaceae</taxon>
        <taxon>Didymella</taxon>
    </lineage>
</organism>
<sequence>MDTDRPNIADEQKFKEYFDLENDSDLEIEDKFDMYDQYFPTPAKAKAYNDWRKARKAQDSKVQDSKASEGTAAAAAAAGNAKRVDDEPHALHIYREQLRTADFKNVNRVSVLNELLNGGLHPHIPIGHTKGHAFRLVPNTCILRPTKKTNWDFTSDLTVVPNMVLGLNHGVRLNEVIDWAAEERAAVIRYIDDYDSDTSDEEDYSGLSQAALYIKLAKKVCRLSTDDRPFGKYGRPEPNLKQSDSSYAASSNSVERWHGHVAPTEDTSAPIDRDRRRQMRSDRSGDSTTANDSSGFAFYQLGALHYYDTLADPTTADLDKVFAEEWTSTEYVLVAKIDTFGHLADIWVLWDFWADPDNDGVRRWLLPQKFPGTDDSITAAKIADSFADLGADRPIRFPVSEPERFEEDFKLVGCFRTTDGKIVRQWVV</sequence>
<dbReference type="OrthoDB" id="3800750at2759"/>